<keyword evidence="4" id="KW-1185">Reference proteome</keyword>
<evidence type="ECO:0008006" key="5">
    <source>
        <dbReference type="Google" id="ProtNLM"/>
    </source>
</evidence>
<evidence type="ECO:0000256" key="2">
    <source>
        <dbReference type="SAM" id="MobiDB-lite"/>
    </source>
</evidence>
<feature type="compositionally biased region" description="Basic and acidic residues" evidence="2">
    <location>
        <begin position="276"/>
        <end position="290"/>
    </location>
</feature>
<evidence type="ECO:0000313" key="3">
    <source>
        <dbReference type="EMBL" id="RMX46981.1"/>
    </source>
</evidence>
<proteinExistence type="predicted"/>
<evidence type="ECO:0000256" key="1">
    <source>
        <dbReference type="SAM" id="Coils"/>
    </source>
</evidence>
<feature type="compositionally biased region" description="Polar residues" evidence="2">
    <location>
        <begin position="299"/>
        <end position="314"/>
    </location>
</feature>
<feature type="region of interest" description="Disordered" evidence="2">
    <location>
        <begin position="1169"/>
        <end position="1192"/>
    </location>
</feature>
<dbReference type="GO" id="GO:0046983">
    <property type="term" value="F:protein dimerization activity"/>
    <property type="evidence" value="ECO:0007669"/>
    <property type="project" value="InterPro"/>
</dbReference>
<comment type="caution">
    <text evidence="3">The sequence shown here is derived from an EMBL/GenBank/DDBJ whole genome shotgun (WGS) entry which is preliminary data.</text>
</comment>
<dbReference type="Gene3D" id="4.10.280.10">
    <property type="entry name" value="Helix-loop-helix DNA-binding domain"/>
    <property type="match status" value="1"/>
</dbReference>
<feature type="compositionally biased region" description="Low complexity" evidence="2">
    <location>
        <begin position="1169"/>
        <end position="1191"/>
    </location>
</feature>
<feature type="region of interest" description="Disordered" evidence="2">
    <location>
        <begin position="247"/>
        <end position="332"/>
    </location>
</feature>
<feature type="coiled-coil region" evidence="1">
    <location>
        <begin position="593"/>
        <end position="623"/>
    </location>
</feature>
<dbReference type="InterPro" id="IPR036638">
    <property type="entry name" value="HLH_DNA-bd_sf"/>
</dbReference>
<protein>
    <recommendedName>
        <fullName evidence="5">BHLH domain-containing protein</fullName>
    </recommendedName>
</protein>
<organism evidence="3 4">
    <name type="scientific">Pocillopora damicornis</name>
    <name type="common">Cauliflower coral</name>
    <name type="synonym">Millepora damicornis</name>
    <dbReference type="NCBI Taxonomy" id="46731"/>
    <lineage>
        <taxon>Eukaryota</taxon>
        <taxon>Metazoa</taxon>
        <taxon>Cnidaria</taxon>
        <taxon>Anthozoa</taxon>
        <taxon>Hexacorallia</taxon>
        <taxon>Scleractinia</taxon>
        <taxon>Astrocoeniina</taxon>
        <taxon>Pocilloporidae</taxon>
        <taxon>Pocillopora</taxon>
    </lineage>
</organism>
<gene>
    <name evidence="3" type="ORF">pdam_00011924</name>
</gene>
<feature type="compositionally biased region" description="Basic residues" evidence="2">
    <location>
        <begin position="247"/>
        <end position="256"/>
    </location>
</feature>
<dbReference type="EMBL" id="RCHS01002515">
    <property type="protein sequence ID" value="RMX46981.1"/>
    <property type="molecule type" value="Genomic_DNA"/>
</dbReference>
<name>A0A3M6U061_POCDA</name>
<evidence type="ECO:0000313" key="4">
    <source>
        <dbReference type="Proteomes" id="UP000275408"/>
    </source>
</evidence>
<feature type="compositionally biased region" description="Basic and acidic residues" evidence="2">
    <location>
        <begin position="1330"/>
        <end position="1341"/>
    </location>
</feature>
<feature type="region of interest" description="Disordered" evidence="2">
    <location>
        <begin position="743"/>
        <end position="765"/>
    </location>
</feature>
<feature type="region of interest" description="Disordered" evidence="2">
    <location>
        <begin position="1330"/>
        <end position="1358"/>
    </location>
</feature>
<dbReference type="OrthoDB" id="5982111at2759"/>
<sequence length="1430" mass="153943">MGSKSKTKAAADSPVAQVLNVNLTNSKFGFVSKAGWKGKSPVSSSRRVFLEPDLDLLGGFAFLSFASLDELESHIESNEATSTAINVNVRQKRKKEVSAGIIEEKLGLYAPPSKKKAATGKKKVAKKSCPLTTDALVLSREKTDTASAASAFLNDRELSQSIPANDSGDASENNDLSLSVFSEISLLCSETVDLGDDEDSQQDVNQASAKSVATKNVEDVVADLSASGKVNEVESEGVGTSSDLILRKKTKKKRKHEHCDQTSQTKFRIKKRGKHESKVPDTERTQKENTENLGDDDSLTLQDVENVQFEGSNNEEGKKTQGPSSLLKPKMEKSWSARTIAWPIRGGFWKNKQNTSESVGALQSLNLTSNLSSELSLPKEGPGAEKISQDVLTPISSDQEVDIGDETTTISVFSDLSDNSSETDTIDGSGCFLLNNKIQKVEKEESEKGTEVTEVDIETVGRETSKNFLVVSGVEASHFSYHPGMTKDGTIDTSIQAWPNEIDIFLQCAKMQEGEVIKIIKPDDSEDLHSHMSQKNGRDPNTVKATRSATERKRRHHLGDLFNDMKVEVFTDLVDVDLYFSKQAILSKGISTVEELAKESRDLINTKNELIKANKELQEKRNLLMFGKISINVDPAKVDAILKHLNITVEEEDVSKSEENLNRKQDVAVIASNESKGAMEPCVKGRPRAKKTLLSPVAWISNISNKPALKNREEPQSLRVPPKKTTIEGALETSKDILGLVASSTETSPSVNSNASCESQSQKVGQDQSKLFTHLPHIFLTDSSTAKSKPSLESTSQEEQKANLVKILPKPGIPILQLHPTQQKVIMETLGQVRQPSSDKIICNLSRLSTQQNPSSSTGIRIIRSDGPFMNNLESKNVMHFTITGTNNTSKKADEVSLNTSLASTLTTSQQVSATPSVKMPNFVTGGTAKIPEVSGIQTPAVQKHVKSALLVSKLPLIPENAEGAILNTSLGTTLTTSQQVSATPSLTVSNFVTVGAAKIPQALGISTSPVAQKNDENTVLVSQIPVKPLPTAQVIIDGKQYGVLTSTSNTPTSDIALRALASLNQLQANKVPQAGTVTSPASLTLTPVAGILSGLKNVVMKVVPRQPDTCSSTTDLPTVSMATGTPKFQGSQVHLTSSKQTFSSTTKHPQISVIPIIPISSSSPLNTSLSSLTQNSLPSSPSTSTNSTNSGANVPLIKTCLDPFNLVPKQIAASSPLASSPPISSSTCTATLLSTPVVSTPIVASTTVSVEPSHATTALDLGTTEINNQVDDLVRTAQSSPKIPDDIFKEESLHSSTVLTQEMLQIPGLEQNPDVPLAKLPEVIENLVDLDKNTDDEKSPDPLSESEESHSKESPVCGVTRSLHASGIQVDKTSVSAWSSFNVKKATSPLKVEIKDFRKGTSSVESKWKIITEFHPQLERKVPYQSEVD</sequence>
<keyword evidence="1" id="KW-0175">Coiled coil</keyword>
<feature type="region of interest" description="Disordered" evidence="2">
    <location>
        <begin position="524"/>
        <end position="552"/>
    </location>
</feature>
<dbReference type="Proteomes" id="UP000275408">
    <property type="component" value="Unassembled WGS sequence"/>
</dbReference>
<accession>A0A3M6U061</accession>
<reference evidence="3 4" key="1">
    <citation type="journal article" date="2018" name="Sci. Rep.">
        <title>Comparative analysis of the Pocillopora damicornis genome highlights role of immune system in coral evolution.</title>
        <authorList>
            <person name="Cunning R."/>
            <person name="Bay R.A."/>
            <person name="Gillette P."/>
            <person name="Baker A.C."/>
            <person name="Traylor-Knowles N."/>
        </authorList>
    </citation>
    <scope>NUCLEOTIDE SEQUENCE [LARGE SCALE GENOMIC DNA]</scope>
    <source>
        <strain evidence="3">RSMAS</strain>
        <tissue evidence="3">Whole animal</tissue>
    </source>
</reference>